<dbReference type="EMBL" id="CAIJEN010000017">
    <property type="protein sequence ID" value="CAD0096888.1"/>
    <property type="molecule type" value="Genomic_DNA"/>
</dbReference>
<organism evidence="1 2">
    <name type="scientific">Aureobasidium vineae</name>
    <dbReference type="NCBI Taxonomy" id="2773715"/>
    <lineage>
        <taxon>Eukaryota</taxon>
        <taxon>Fungi</taxon>
        <taxon>Dikarya</taxon>
        <taxon>Ascomycota</taxon>
        <taxon>Pezizomycotina</taxon>
        <taxon>Dothideomycetes</taxon>
        <taxon>Dothideomycetidae</taxon>
        <taxon>Dothideales</taxon>
        <taxon>Saccotheciaceae</taxon>
        <taxon>Aureobasidium</taxon>
    </lineage>
</organism>
<evidence type="ECO:0000313" key="1">
    <source>
        <dbReference type="EMBL" id="CAD0096888.1"/>
    </source>
</evidence>
<reference evidence="1" key="1">
    <citation type="submission" date="2020-06" db="EMBL/GenBank/DDBJ databases">
        <authorList>
            <person name="Onetto C."/>
        </authorList>
    </citation>
    <scope>NUCLEOTIDE SEQUENCE</scope>
</reference>
<sequence>MHTLLMLALRPELLREPQFRSSLAGVFLSARSAAWQLVRRLTSRSSTSKIKPMTPGSFVRRPQGVATVQPAQNAGTRDLTLRFETPKT</sequence>
<keyword evidence="2" id="KW-1185">Reference proteome</keyword>
<name>A0A9N8JZK6_9PEZI</name>
<comment type="caution">
    <text evidence="1">The sequence shown here is derived from an EMBL/GenBank/DDBJ whole genome shotgun (WGS) entry which is preliminary data.</text>
</comment>
<proteinExistence type="predicted"/>
<protein>
    <submittedName>
        <fullName evidence="1">Uncharacterized protein</fullName>
    </submittedName>
</protein>
<dbReference type="AlphaFoldDB" id="A0A9N8JZK6"/>
<dbReference type="Proteomes" id="UP000716446">
    <property type="component" value="Unassembled WGS sequence"/>
</dbReference>
<evidence type="ECO:0000313" key="2">
    <source>
        <dbReference type="Proteomes" id="UP000716446"/>
    </source>
</evidence>
<gene>
    <name evidence="1" type="ORF">AWRI4619_LOCUS9504</name>
</gene>
<accession>A0A9N8JZK6</accession>